<dbReference type="EMBL" id="LR796578">
    <property type="protein sequence ID" value="CAB4152857.1"/>
    <property type="molecule type" value="Genomic_DNA"/>
</dbReference>
<organism evidence="2">
    <name type="scientific">uncultured Caudovirales phage</name>
    <dbReference type="NCBI Taxonomy" id="2100421"/>
    <lineage>
        <taxon>Viruses</taxon>
        <taxon>Duplodnaviria</taxon>
        <taxon>Heunggongvirae</taxon>
        <taxon>Uroviricota</taxon>
        <taxon>Caudoviricetes</taxon>
        <taxon>Peduoviridae</taxon>
        <taxon>Maltschvirus</taxon>
        <taxon>Maltschvirus maltsch</taxon>
    </lineage>
</organism>
<accession>A0A6J5N383</accession>
<gene>
    <name evidence="2" type="ORF">UFOVP603_29</name>
</gene>
<reference evidence="2" key="1">
    <citation type="submission" date="2020-04" db="EMBL/GenBank/DDBJ databases">
        <authorList>
            <person name="Chiriac C."/>
            <person name="Salcher M."/>
            <person name="Ghai R."/>
            <person name="Kavagutti S V."/>
        </authorList>
    </citation>
    <scope>NUCLEOTIDE SEQUENCE</scope>
</reference>
<evidence type="ECO:0000259" key="1">
    <source>
        <dbReference type="Pfam" id="PF22292"/>
    </source>
</evidence>
<feature type="domain" description="DUF6965" evidence="1">
    <location>
        <begin position="1"/>
        <end position="61"/>
    </location>
</feature>
<sequence length="64" mass="7777">MKLEQLEQKLKEIKEFKNLNLSHGKISDPKKFININISYLKAQSGNRRYLPYYDRLLEFYLLNK</sequence>
<protein>
    <recommendedName>
        <fullName evidence="1">DUF6965 domain-containing protein</fullName>
    </recommendedName>
</protein>
<dbReference type="InterPro" id="IPR054238">
    <property type="entry name" value="DUF6965"/>
</dbReference>
<dbReference type="Pfam" id="PF22292">
    <property type="entry name" value="DUF6965"/>
    <property type="match status" value="1"/>
</dbReference>
<name>A0A6J5N383_9CAUD</name>
<proteinExistence type="predicted"/>
<evidence type="ECO:0000313" key="2">
    <source>
        <dbReference type="EMBL" id="CAB4152857.1"/>
    </source>
</evidence>